<organism evidence="2 3">
    <name type="scientific">Albidovulum denitrificans</name>
    <dbReference type="NCBI Taxonomy" id="404881"/>
    <lineage>
        <taxon>Bacteria</taxon>
        <taxon>Pseudomonadati</taxon>
        <taxon>Pseudomonadota</taxon>
        <taxon>Alphaproteobacteria</taxon>
        <taxon>Rhodobacterales</taxon>
        <taxon>Paracoccaceae</taxon>
        <taxon>Albidovulum</taxon>
    </lineage>
</organism>
<proteinExistence type="predicted"/>
<comment type="caution">
    <text evidence="2">The sequence shown here is derived from an EMBL/GenBank/DDBJ whole genome shotgun (WGS) entry which is preliminary data.</text>
</comment>
<dbReference type="AlphaFoldDB" id="A0A2S8S6J8"/>
<dbReference type="OrthoDB" id="7822067at2"/>
<dbReference type="RefSeq" id="WP_105515256.1">
    <property type="nucleotide sequence ID" value="NZ_PVEP01000005.1"/>
</dbReference>
<protein>
    <submittedName>
        <fullName evidence="2">Putative tail protein</fullName>
    </submittedName>
</protein>
<name>A0A2S8S6J8_9RHOB</name>
<sequence>MPPVVTAIAGIASSIGFGAAASAWIGAFVVRVTLSLAFSALARALAPKPKLPGLTNEATQTGGTDPQSFLLGRYATGGQLVAPPMTHGNVGKTPNAYLTYVIAVSDVPGVTLSRLFIDGEVAVIGGVADPDYGTPVELKGTAGRAWVKWYDGTQTVADPMLIAKYGAHPERPWSADMVGTGVAYAILTFRFDRNLFKGFPAVRIEVDGIALYDPRKDPSLGGSGTHDWSDPSTWEQTDNPAVMIYNILRGIPIPGGDVWGGGWDEGDLRTDEWFAAMNVCDEPVALAAGGTEPRFRAGMEITVDQEPADAIEELLKTCTGRMADVGGVMKIVVGPPGAPVKVITDDDIIITDEQSASLFPSLAQTHNGVHATFPDPASLWENRDAPPRYDATAETADGRRLIATVSLPACPYGDQVQRLMQAWINEERRFRRHQHVLPPDFTILEPLDVFAWTSNRNGYSGKTFEVDEIVHDPVSLLQAGSYREVDAADYDWDTSLEVPWVAPTPGTSLTPPQGVPSFAASGIALDDTNGDPRRPAIILTWDGTDLDDVSALEYELRLQGGVQVVSGATLSVASGSLVISAGIIPDTAYEARARLIAPRPVSWTAWTLATTPGTYIAPTDFGTQIDSWFADAGISVPRLVNTLPPNDGSRVDDEWVYLVPEKKLYRWSAAATDWVSIIDPEDIPDGALDGSKVAYATLVAGLFAAGAVRAGDMTIDGNLRLDAAGAGFSIGKDDAADNVNTGLYVGRRVAPGGGVGFGFLLGTTSLSGVPRSISASDDQGVAAVNMTFGLLADLAPAAASYTTSQTVALAGTTKSITLTLLGGGGGSTTVGGQTKVELYEAGAPTGIEWTADGGAANGAATKDGQNSILGSGGIGSLTVWRGGENGDWSTTPGTDATGYGAGGGGRWHQSFGTTLGGGAAQPTYVVAYDVSGYTSPSLVITIGAKGTGITEPSPGIVKVQQFTKQVVPAGVIPFAPTATGTFVKGAGATGAAIFPDFSSQKGLWVISNSAGSGGLGMAVKIDSAGTVHDVTGIGSLSFISDIRPEVTTSDGTARTIQYAFYRMSVED</sequence>
<dbReference type="Proteomes" id="UP000238338">
    <property type="component" value="Unassembled WGS sequence"/>
</dbReference>
<evidence type="ECO:0000313" key="3">
    <source>
        <dbReference type="Proteomes" id="UP000238338"/>
    </source>
</evidence>
<evidence type="ECO:0000313" key="2">
    <source>
        <dbReference type="EMBL" id="PQV56415.1"/>
    </source>
</evidence>
<gene>
    <name evidence="2" type="ORF">LX70_02681</name>
</gene>
<accession>A0A2S8S6J8</accession>
<keyword evidence="3" id="KW-1185">Reference proteome</keyword>
<dbReference type="EMBL" id="PVEP01000005">
    <property type="protein sequence ID" value="PQV56415.1"/>
    <property type="molecule type" value="Genomic_DNA"/>
</dbReference>
<dbReference type="InterPro" id="IPR032876">
    <property type="entry name" value="J_dom"/>
</dbReference>
<reference evidence="2 3" key="1">
    <citation type="submission" date="2018-02" db="EMBL/GenBank/DDBJ databases">
        <title>Genomic Encyclopedia of Archaeal and Bacterial Type Strains, Phase II (KMG-II): from individual species to whole genera.</title>
        <authorList>
            <person name="Goeker M."/>
        </authorList>
    </citation>
    <scope>NUCLEOTIDE SEQUENCE [LARGE SCALE GENOMIC DNA]</scope>
    <source>
        <strain evidence="2 3">DSM 18921</strain>
    </source>
</reference>
<dbReference type="Pfam" id="PF13550">
    <property type="entry name" value="Phage-tail_3"/>
    <property type="match status" value="1"/>
</dbReference>
<evidence type="ECO:0000259" key="1">
    <source>
        <dbReference type="Pfam" id="PF13550"/>
    </source>
</evidence>
<feature type="domain" description="Tip attachment protein J" evidence="1">
    <location>
        <begin position="305"/>
        <end position="469"/>
    </location>
</feature>